<gene>
    <name evidence="7" type="ORF">KVT40_006959</name>
</gene>
<reference evidence="7" key="1">
    <citation type="submission" date="2021-07" db="EMBL/GenBank/DDBJ databases">
        <title>Elsinoe batatas strain:CRI-CJ2 Genome sequencing and assembly.</title>
        <authorList>
            <person name="Huang L."/>
        </authorList>
    </citation>
    <scope>NUCLEOTIDE SEQUENCE</scope>
    <source>
        <strain evidence="7">CRI-CJ2</strain>
    </source>
</reference>
<feature type="repeat" description="ANK" evidence="3">
    <location>
        <begin position="699"/>
        <end position="731"/>
    </location>
</feature>
<dbReference type="PROSITE" id="PS50297">
    <property type="entry name" value="ANK_REP_REGION"/>
    <property type="match status" value="7"/>
</dbReference>
<dbReference type="InterPro" id="IPR054471">
    <property type="entry name" value="GPIID_WHD"/>
</dbReference>
<dbReference type="AlphaFoldDB" id="A0A8K0L3Q0"/>
<dbReference type="InterPro" id="IPR050889">
    <property type="entry name" value="Dendritic_Spine_Reg/Scaffold"/>
</dbReference>
<accession>A0A8K0L3Q0</accession>
<feature type="repeat" description="ANK" evidence="3">
    <location>
        <begin position="982"/>
        <end position="1014"/>
    </location>
</feature>
<dbReference type="InterPro" id="IPR056884">
    <property type="entry name" value="NPHP3-like_N"/>
</dbReference>
<comment type="caution">
    <text evidence="7">The sequence shown here is derived from an EMBL/GenBank/DDBJ whole genome shotgun (WGS) entry which is preliminary data.</text>
</comment>
<dbReference type="PANTHER" id="PTHR24166">
    <property type="entry name" value="ROLLING PEBBLES, ISOFORM B"/>
    <property type="match status" value="1"/>
</dbReference>
<feature type="domain" description="GPI inositol-deacylase winged helix" evidence="5">
    <location>
        <begin position="486"/>
        <end position="558"/>
    </location>
</feature>
<proteinExistence type="predicted"/>
<feature type="repeat" description="ANK" evidence="3">
    <location>
        <begin position="733"/>
        <end position="765"/>
    </location>
</feature>
<dbReference type="SUPFAM" id="SSF48403">
    <property type="entry name" value="Ankyrin repeat"/>
    <property type="match status" value="2"/>
</dbReference>
<dbReference type="SMART" id="SM00248">
    <property type="entry name" value="ANK"/>
    <property type="match status" value="11"/>
</dbReference>
<dbReference type="Pfam" id="PF24883">
    <property type="entry name" value="NPHP3_N"/>
    <property type="match status" value="2"/>
</dbReference>
<evidence type="ECO:0000313" key="7">
    <source>
        <dbReference type="EMBL" id="KAG8625208.1"/>
    </source>
</evidence>
<feature type="region of interest" description="Disordered" evidence="4">
    <location>
        <begin position="840"/>
        <end position="875"/>
    </location>
</feature>
<dbReference type="OrthoDB" id="195446at2759"/>
<evidence type="ECO:0000256" key="3">
    <source>
        <dbReference type="PROSITE-ProRule" id="PRU00023"/>
    </source>
</evidence>
<dbReference type="EMBL" id="JAESVG020000008">
    <property type="protein sequence ID" value="KAG8625208.1"/>
    <property type="molecule type" value="Genomic_DNA"/>
</dbReference>
<dbReference type="Pfam" id="PF00023">
    <property type="entry name" value="Ank"/>
    <property type="match status" value="1"/>
</dbReference>
<evidence type="ECO:0000259" key="5">
    <source>
        <dbReference type="Pfam" id="PF22939"/>
    </source>
</evidence>
<feature type="compositionally biased region" description="Low complexity" evidence="4">
    <location>
        <begin position="840"/>
        <end position="869"/>
    </location>
</feature>
<evidence type="ECO:0000313" key="8">
    <source>
        <dbReference type="Proteomes" id="UP000809789"/>
    </source>
</evidence>
<dbReference type="Pfam" id="PF12796">
    <property type="entry name" value="Ank_2"/>
    <property type="match status" value="3"/>
</dbReference>
<dbReference type="Gene3D" id="1.25.40.20">
    <property type="entry name" value="Ankyrin repeat-containing domain"/>
    <property type="match status" value="2"/>
</dbReference>
<feature type="repeat" description="ANK" evidence="3">
    <location>
        <begin position="1014"/>
        <end position="1046"/>
    </location>
</feature>
<feature type="domain" description="Nephrocystin 3-like N-terminal" evidence="6">
    <location>
        <begin position="290"/>
        <end position="371"/>
    </location>
</feature>
<organism evidence="7 8">
    <name type="scientific">Elsinoe batatas</name>
    <dbReference type="NCBI Taxonomy" id="2601811"/>
    <lineage>
        <taxon>Eukaryota</taxon>
        <taxon>Fungi</taxon>
        <taxon>Dikarya</taxon>
        <taxon>Ascomycota</taxon>
        <taxon>Pezizomycotina</taxon>
        <taxon>Dothideomycetes</taxon>
        <taxon>Dothideomycetidae</taxon>
        <taxon>Myriangiales</taxon>
        <taxon>Elsinoaceae</taxon>
        <taxon>Elsinoe</taxon>
    </lineage>
</organism>
<sequence>MDPLSVTASIIAVLTLSHNVIQHLSSVQDAPKDFEQCAIEIADLVGPLTTLRFRAQQAQAPGSLPWLNEMSRLTVKGGALDQYVQTLQLLQDKVKVGDGVNKVKAHLVWPFKKKEVESILFQMERLKSLINLALTMDHRQLSEAIQKDTAAIRASITPLQAQTNNIGAGVKLLQADTTSIRATTNFTQDALSPLQANATAFADSQSLQKHKAMLEWLSPVDPSAVLNDHLSRRQAGTCQWFLESAAFTEFQDGTEKTLFCPGIPGAGKTMVAAVAPEHLLEKSLHEDTVLRRRPEIAAPVMTLYKKHSACGTRPSSDQYEQALRQICPTYHATFLVVDALDESSISVRSDLLSVISRLETSCSVRALCTSRSILDVEKHFKQVRRIDVFARSDDVRRYVVGHLKELPRCVQRDANLLDKVCTDIAASADGIFLLARLHVDSLQAQRTKSMVRNTLAQLSKGSEALDKAYKKALDRIEGQPKEDCLLAERVICWISYAERPLTVRELTTVLAVDIGDTSLDEDKLLYAEDIVSVCAGLVAVEERTRIVRLVHHTAQAFFGKIRKTCHPSAELDIAMTCLTYIAFDDFHEALMTRRIEENRLIKSSSFRGDLSEYAAMHWIAHVRPLEITLSDNIWNILRKEALLQRCWEVSLSRKYVSPELHQLRGMIHFTSCYGLAHMTHRIIASQSDKRSFVNAVDGRGWTPLLLALRYGEEDVARLLLREGADVNMARTFSSTNAFELATSHSSEELVQLLLQRGADVNMPGGSRHGTALQRASSLGRVRIVRLLLEQGSVIDTDATDPKCGCTSLALASENGHEAVVELLLRWNADIDGRIVTRHVPSSSVSFSPSSSPSSPPSSYLISSTSQSDSKVSEWGPPPKYGSPLVLAARGGHEGVTRQLLDAGARIDTAFVSRHLPGHALCKAAGYGHKGVVELLLPRGAVPEFCQSGQKYSALQNAAAAGQRDVVELLIKKGANVNHMNEMGYTALHSAVKRNCLDMVKFLIEKGADVNPIHEEGTALQSAASMGRGEVVELLIESGADVNFTNEGPTALQLAASRGQIEVVELLLLSGADVNASQGRRWGTALQGAAEWSYAWVIELLLQHGADVEAGYAGRPSALWWAAFWGLEGMVE</sequence>
<dbReference type="Proteomes" id="UP000809789">
    <property type="component" value="Unassembled WGS sequence"/>
</dbReference>
<dbReference type="InterPro" id="IPR002110">
    <property type="entry name" value="Ankyrin_rpt"/>
</dbReference>
<feature type="repeat" description="ANK" evidence="3">
    <location>
        <begin position="949"/>
        <end position="981"/>
    </location>
</feature>
<feature type="domain" description="Nephrocystin 3-like N-terminal" evidence="6">
    <location>
        <begin position="236"/>
        <end position="283"/>
    </location>
</feature>
<name>A0A8K0L3Q0_9PEZI</name>
<dbReference type="InterPro" id="IPR036770">
    <property type="entry name" value="Ankyrin_rpt-contain_sf"/>
</dbReference>
<dbReference type="PROSITE" id="PS50088">
    <property type="entry name" value="ANK_REPEAT"/>
    <property type="match status" value="8"/>
</dbReference>
<evidence type="ECO:0000256" key="4">
    <source>
        <dbReference type="SAM" id="MobiDB-lite"/>
    </source>
</evidence>
<evidence type="ECO:0000259" key="6">
    <source>
        <dbReference type="Pfam" id="PF24883"/>
    </source>
</evidence>
<evidence type="ECO:0008006" key="9">
    <source>
        <dbReference type="Google" id="ProtNLM"/>
    </source>
</evidence>
<dbReference type="PRINTS" id="PR01415">
    <property type="entry name" value="ANKYRIN"/>
</dbReference>
<keyword evidence="2 3" id="KW-0040">ANK repeat</keyword>
<evidence type="ECO:0000256" key="1">
    <source>
        <dbReference type="ARBA" id="ARBA00022737"/>
    </source>
</evidence>
<keyword evidence="8" id="KW-1185">Reference proteome</keyword>
<dbReference type="PANTHER" id="PTHR24166:SF48">
    <property type="entry name" value="PROTEIN VAPYRIN"/>
    <property type="match status" value="1"/>
</dbReference>
<keyword evidence="1" id="KW-0677">Repeat</keyword>
<feature type="repeat" description="ANK" evidence="3">
    <location>
        <begin position="767"/>
        <end position="799"/>
    </location>
</feature>
<protein>
    <recommendedName>
        <fullName evidence="9">Ankyrin repeat-containing protein</fullName>
    </recommendedName>
</protein>
<dbReference type="Pfam" id="PF22939">
    <property type="entry name" value="WHD_GPIID"/>
    <property type="match status" value="1"/>
</dbReference>
<feature type="repeat" description="ANK" evidence="3">
    <location>
        <begin position="1046"/>
        <end position="1078"/>
    </location>
</feature>
<feature type="repeat" description="ANK" evidence="3">
    <location>
        <begin position="803"/>
        <end position="831"/>
    </location>
</feature>
<evidence type="ECO:0000256" key="2">
    <source>
        <dbReference type="ARBA" id="ARBA00023043"/>
    </source>
</evidence>